<keyword evidence="3" id="KW-1185">Reference proteome</keyword>
<dbReference type="Proteomes" id="UP000789570">
    <property type="component" value="Unassembled WGS sequence"/>
</dbReference>
<evidence type="ECO:0000313" key="3">
    <source>
        <dbReference type="Proteomes" id="UP000789570"/>
    </source>
</evidence>
<dbReference type="OrthoDB" id="2410759at2759"/>
<feature type="coiled-coil region" evidence="1">
    <location>
        <begin position="45"/>
        <end position="72"/>
    </location>
</feature>
<dbReference type="EMBL" id="CAJVPQ010000490">
    <property type="protein sequence ID" value="CAG8485934.1"/>
    <property type="molecule type" value="Genomic_DNA"/>
</dbReference>
<sequence length="243" mass="27626">MTTIEEKLEKAEGWYEEAKKNLADSEKGDYKGGEIKRVAGEDGWRDRLIEEKKGLKKEKKDWRNQVVELQRALIEFGKEKGKRMAEEERVDGIERGKKLTTAPSSLGKASDYIEVQTQNCFIMAIHNHSNLLHLCLSASHLIIAGAFYNGDYLIEGLTEISLDCFESTNTNNWKDLFIEVEEVLNEVHECLQRLDLSCIESDDPIASGILDISEGVDKVIDNLSIETKQILADFKINDLELFE</sequence>
<evidence type="ECO:0000313" key="2">
    <source>
        <dbReference type="EMBL" id="CAG8485934.1"/>
    </source>
</evidence>
<accession>A0A9N8WHM4</accession>
<organism evidence="2 3">
    <name type="scientific">Funneliformis caledonium</name>
    <dbReference type="NCBI Taxonomy" id="1117310"/>
    <lineage>
        <taxon>Eukaryota</taxon>
        <taxon>Fungi</taxon>
        <taxon>Fungi incertae sedis</taxon>
        <taxon>Mucoromycota</taxon>
        <taxon>Glomeromycotina</taxon>
        <taxon>Glomeromycetes</taxon>
        <taxon>Glomerales</taxon>
        <taxon>Glomeraceae</taxon>
        <taxon>Funneliformis</taxon>
    </lineage>
</organism>
<comment type="caution">
    <text evidence="2">The sequence shown here is derived from an EMBL/GenBank/DDBJ whole genome shotgun (WGS) entry which is preliminary data.</text>
</comment>
<dbReference type="AlphaFoldDB" id="A0A9N8WHM4"/>
<protein>
    <submittedName>
        <fullName evidence="2">6176_t:CDS:1</fullName>
    </submittedName>
</protein>
<gene>
    <name evidence="2" type="ORF">FCALED_LOCUS2953</name>
</gene>
<feature type="non-terminal residue" evidence="2">
    <location>
        <position position="1"/>
    </location>
</feature>
<proteinExistence type="predicted"/>
<name>A0A9N8WHM4_9GLOM</name>
<evidence type="ECO:0000256" key="1">
    <source>
        <dbReference type="SAM" id="Coils"/>
    </source>
</evidence>
<keyword evidence="1" id="KW-0175">Coiled coil</keyword>
<reference evidence="2" key="1">
    <citation type="submission" date="2021-06" db="EMBL/GenBank/DDBJ databases">
        <authorList>
            <person name="Kallberg Y."/>
            <person name="Tangrot J."/>
            <person name="Rosling A."/>
        </authorList>
    </citation>
    <scope>NUCLEOTIDE SEQUENCE</scope>
    <source>
        <strain evidence="2">UK204</strain>
    </source>
</reference>